<dbReference type="Gene3D" id="3.30.260.10">
    <property type="entry name" value="TCP-1-like chaperonin intermediate domain"/>
    <property type="match status" value="1"/>
</dbReference>
<dbReference type="GO" id="GO:0051131">
    <property type="term" value="P:chaperone-mediated protein complex assembly"/>
    <property type="evidence" value="ECO:0007669"/>
    <property type="project" value="InterPro"/>
</dbReference>
<dbReference type="Pfam" id="PF00118">
    <property type="entry name" value="Cpn60_TCP1"/>
    <property type="match status" value="1"/>
</dbReference>
<dbReference type="Gene3D" id="1.10.560.10">
    <property type="entry name" value="GroEL-like equatorial domain"/>
    <property type="match status" value="1"/>
</dbReference>
<dbReference type="InterPro" id="IPR002423">
    <property type="entry name" value="Cpn60/GroEL/TCP-1"/>
</dbReference>
<keyword evidence="7" id="KW-1185">Reference proteome</keyword>
<dbReference type="PRINTS" id="PR00304">
    <property type="entry name" value="TCOMPLEXTCP1"/>
</dbReference>
<protein>
    <submittedName>
        <fullName evidence="6">Unfolded protein binding</fullName>
    </submittedName>
</protein>
<dbReference type="GO" id="GO:0005524">
    <property type="term" value="F:ATP binding"/>
    <property type="evidence" value="ECO:0007669"/>
    <property type="project" value="UniProtKB-KW"/>
</dbReference>
<dbReference type="PANTHER" id="PTHR14667">
    <property type="entry name" value="BARDET-BIEDL SYNDROME 10 PROTEIN"/>
    <property type="match status" value="1"/>
</dbReference>
<dbReference type="InterPro" id="IPR027409">
    <property type="entry name" value="GroEL-like_apical_dom_sf"/>
</dbReference>
<comment type="caution">
    <text evidence="6">The sequence shown here is derived from an EMBL/GenBank/DDBJ whole genome shotgun (WGS) entry which is preliminary data.</text>
</comment>
<accession>A0A9X0CT74</accession>
<dbReference type="Gene3D" id="3.50.7.10">
    <property type="entry name" value="GroEL"/>
    <property type="match status" value="1"/>
</dbReference>
<keyword evidence="4 5" id="KW-0143">Chaperone</keyword>
<dbReference type="EMBL" id="MU826827">
    <property type="protein sequence ID" value="KAJ7374670.1"/>
    <property type="molecule type" value="Genomic_DNA"/>
</dbReference>
<reference evidence="6" key="1">
    <citation type="submission" date="2023-01" db="EMBL/GenBank/DDBJ databases">
        <title>Genome assembly of the deep-sea coral Lophelia pertusa.</title>
        <authorList>
            <person name="Herrera S."/>
            <person name="Cordes E."/>
        </authorList>
    </citation>
    <scope>NUCLEOTIDE SEQUENCE</scope>
    <source>
        <strain evidence="6">USNM1676648</strain>
        <tissue evidence="6">Polyp</tissue>
    </source>
</reference>
<sequence length="433" mass="47851">MAVALEALKICETLEGILKGTFGPNGLDVMLNSSSGNILVTNNGALILRSLNLENPIGRTIVDKIVSCCSITGDGATSFVLLLTTMLREVVALTGIRANGIEIFSRQGRSLIALSRAFFKLESTLLEDVVVPVLDGIVIKTDLEVEDFSLIKRRIIRLIVTTLNGKFPISTVSHFAELLYELIIKTWNSSVMSLKDTVLHMIDEFPQMCTEVPGVPVPSSQVKPGILIPRGFATEQEEISTPDFMFVVMNCSLDISGPQTSSSIRIRDDISLDASVQWKRNQVQKAITMFQDYNIRLILSSENVSDLVLHFCRQRGIAVVSMIPQEYTDYICKCAGVLAIDSLDSDNLSELFVGKGISCGLNTVSHHKFVHLQFDTSNHKFSPHHILLCSPAQGLCKQYYIALHHALKCVKMSFSEDGKSCFIYPALVHLNWP</sequence>
<keyword evidence="3 5" id="KW-0067">ATP-binding</keyword>
<comment type="similarity">
    <text evidence="1 5">Belongs to the TCP-1 chaperonin family.</text>
</comment>
<name>A0A9X0CT74_9CNID</name>
<dbReference type="Proteomes" id="UP001163046">
    <property type="component" value="Unassembled WGS sequence"/>
</dbReference>
<evidence type="ECO:0000256" key="1">
    <source>
        <dbReference type="ARBA" id="ARBA00008020"/>
    </source>
</evidence>
<dbReference type="InterPro" id="IPR017998">
    <property type="entry name" value="Chaperone_TCP-1"/>
</dbReference>
<proteinExistence type="inferred from homology"/>
<organism evidence="6 7">
    <name type="scientific">Desmophyllum pertusum</name>
    <dbReference type="NCBI Taxonomy" id="174260"/>
    <lineage>
        <taxon>Eukaryota</taxon>
        <taxon>Metazoa</taxon>
        <taxon>Cnidaria</taxon>
        <taxon>Anthozoa</taxon>
        <taxon>Hexacorallia</taxon>
        <taxon>Scleractinia</taxon>
        <taxon>Caryophylliina</taxon>
        <taxon>Caryophylliidae</taxon>
        <taxon>Desmophyllum</taxon>
    </lineage>
</organism>
<evidence type="ECO:0000313" key="6">
    <source>
        <dbReference type="EMBL" id="KAJ7374670.1"/>
    </source>
</evidence>
<dbReference type="OrthoDB" id="9393833at2759"/>
<evidence type="ECO:0000313" key="7">
    <source>
        <dbReference type="Proteomes" id="UP001163046"/>
    </source>
</evidence>
<evidence type="ECO:0000256" key="2">
    <source>
        <dbReference type="ARBA" id="ARBA00022741"/>
    </source>
</evidence>
<dbReference type="AlphaFoldDB" id="A0A9X0CT74"/>
<keyword evidence="2 5" id="KW-0547">Nucleotide-binding</keyword>
<dbReference type="PANTHER" id="PTHR14667:SF2">
    <property type="entry name" value="BARDET-BIEDL SYNDROME 10 PROTEIN"/>
    <property type="match status" value="1"/>
</dbReference>
<dbReference type="InterPro" id="IPR027413">
    <property type="entry name" value="GROEL-like_equatorial_sf"/>
</dbReference>
<gene>
    <name evidence="6" type="primary">BBS10</name>
    <name evidence="6" type="ORF">OS493_005011</name>
</gene>
<dbReference type="GO" id="GO:0140662">
    <property type="term" value="F:ATP-dependent protein folding chaperone"/>
    <property type="evidence" value="ECO:0007669"/>
    <property type="project" value="InterPro"/>
</dbReference>
<evidence type="ECO:0000256" key="5">
    <source>
        <dbReference type="RuleBase" id="RU004187"/>
    </source>
</evidence>
<evidence type="ECO:0000256" key="4">
    <source>
        <dbReference type="ARBA" id="ARBA00023186"/>
    </source>
</evidence>
<evidence type="ECO:0000256" key="3">
    <source>
        <dbReference type="ARBA" id="ARBA00022840"/>
    </source>
</evidence>
<dbReference type="InterPro" id="IPR027410">
    <property type="entry name" value="TCP-1-like_intermed_sf"/>
</dbReference>
<dbReference type="SUPFAM" id="SSF52029">
    <property type="entry name" value="GroEL apical domain-like"/>
    <property type="match status" value="1"/>
</dbReference>
<dbReference type="SUPFAM" id="SSF48592">
    <property type="entry name" value="GroEL equatorial domain-like"/>
    <property type="match status" value="1"/>
</dbReference>
<dbReference type="InterPro" id="IPR042619">
    <property type="entry name" value="BBS10"/>
</dbReference>